<dbReference type="GO" id="GO:0043484">
    <property type="term" value="P:regulation of RNA splicing"/>
    <property type="evidence" value="ECO:0007669"/>
    <property type="project" value="TreeGrafter"/>
</dbReference>
<feature type="compositionally biased region" description="Basic and acidic residues" evidence="3">
    <location>
        <begin position="525"/>
        <end position="536"/>
    </location>
</feature>
<evidence type="ECO:0000256" key="1">
    <source>
        <dbReference type="ARBA" id="ARBA00004123"/>
    </source>
</evidence>
<feature type="compositionally biased region" description="Low complexity" evidence="3">
    <location>
        <begin position="1602"/>
        <end position="1617"/>
    </location>
</feature>
<feature type="domain" description="PDZ" evidence="4">
    <location>
        <begin position="26"/>
        <end position="93"/>
    </location>
</feature>
<feature type="compositionally biased region" description="Low complexity" evidence="3">
    <location>
        <begin position="1886"/>
        <end position="1898"/>
    </location>
</feature>
<dbReference type="PROSITE" id="PS50106">
    <property type="entry name" value="PDZ"/>
    <property type="match status" value="1"/>
</dbReference>
<dbReference type="PANTHER" id="PTHR23348:SF37">
    <property type="entry name" value="PROTEIN AHNAK2"/>
    <property type="match status" value="1"/>
</dbReference>
<evidence type="ECO:0000313" key="5">
    <source>
        <dbReference type="EMBL" id="VFV32432.1"/>
    </source>
</evidence>
<dbReference type="FunFam" id="2.30.42.10:FF:000225">
    <property type="entry name" value="AHNAK2 isoform 1"/>
    <property type="match status" value="1"/>
</dbReference>
<evidence type="ECO:0000313" key="6">
    <source>
        <dbReference type="Proteomes" id="UP000386466"/>
    </source>
</evidence>
<dbReference type="SUPFAM" id="SSF50156">
    <property type="entry name" value="PDZ domain-like"/>
    <property type="match status" value="1"/>
</dbReference>
<feature type="compositionally biased region" description="Gly residues" evidence="3">
    <location>
        <begin position="1987"/>
        <end position="2000"/>
    </location>
</feature>
<dbReference type="GO" id="GO:0043034">
    <property type="term" value="C:costamere"/>
    <property type="evidence" value="ECO:0007669"/>
    <property type="project" value="TreeGrafter"/>
</dbReference>
<evidence type="ECO:0000256" key="3">
    <source>
        <dbReference type="SAM" id="MobiDB-lite"/>
    </source>
</evidence>
<dbReference type="InterPro" id="IPR001478">
    <property type="entry name" value="PDZ"/>
</dbReference>
<gene>
    <name evidence="5" type="ORF">LYPA_23C013949</name>
</gene>
<evidence type="ECO:0000259" key="4">
    <source>
        <dbReference type="PROSITE" id="PS50106"/>
    </source>
</evidence>
<feature type="region of interest" description="Disordered" evidence="3">
    <location>
        <begin position="1822"/>
        <end position="1964"/>
    </location>
</feature>
<feature type="region of interest" description="Disordered" evidence="3">
    <location>
        <begin position="1695"/>
        <end position="1803"/>
    </location>
</feature>
<feature type="compositionally biased region" description="Polar residues" evidence="3">
    <location>
        <begin position="376"/>
        <end position="388"/>
    </location>
</feature>
<organism evidence="5 6">
    <name type="scientific">Lynx pardinus</name>
    <name type="common">Iberian lynx</name>
    <name type="synonym">Felis pardina</name>
    <dbReference type="NCBI Taxonomy" id="191816"/>
    <lineage>
        <taxon>Eukaryota</taxon>
        <taxon>Metazoa</taxon>
        <taxon>Chordata</taxon>
        <taxon>Craniata</taxon>
        <taxon>Vertebrata</taxon>
        <taxon>Euteleostomi</taxon>
        <taxon>Mammalia</taxon>
        <taxon>Eutheria</taxon>
        <taxon>Laurasiatheria</taxon>
        <taxon>Carnivora</taxon>
        <taxon>Feliformia</taxon>
        <taxon>Felidae</taxon>
        <taxon>Felinae</taxon>
        <taxon>Lynx</taxon>
    </lineage>
</organism>
<dbReference type="InterPro" id="IPR052082">
    <property type="entry name" value="Myelin_sheath_structural"/>
</dbReference>
<feature type="compositionally biased region" description="Polar residues" evidence="3">
    <location>
        <begin position="1870"/>
        <end position="1880"/>
    </location>
</feature>
<feature type="region of interest" description="Disordered" evidence="3">
    <location>
        <begin position="626"/>
        <end position="657"/>
    </location>
</feature>
<name>A0A485NQU9_LYNPA</name>
<feature type="region of interest" description="Disordered" evidence="3">
    <location>
        <begin position="1980"/>
        <end position="2280"/>
    </location>
</feature>
<feature type="compositionally biased region" description="Polar residues" evidence="3">
    <location>
        <begin position="208"/>
        <end position="217"/>
    </location>
</feature>
<feature type="compositionally biased region" description="Polar residues" evidence="3">
    <location>
        <begin position="1766"/>
        <end position="1775"/>
    </location>
</feature>
<keyword evidence="2" id="KW-0539">Nucleus</keyword>
<feature type="compositionally biased region" description="Basic and acidic residues" evidence="3">
    <location>
        <begin position="150"/>
        <end position="165"/>
    </location>
</feature>
<evidence type="ECO:0000256" key="2">
    <source>
        <dbReference type="ARBA" id="ARBA00023242"/>
    </source>
</evidence>
<feature type="compositionally biased region" description="Basic residues" evidence="3">
    <location>
        <begin position="1663"/>
        <end position="1672"/>
    </location>
</feature>
<proteinExistence type="predicted"/>
<dbReference type="PANTHER" id="PTHR23348">
    <property type="entry name" value="PERIAXIN/AHNAK"/>
    <property type="match status" value="1"/>
</dbReference>
<accession>A0A485NQU9</accession>
<dbReference type="SMART" id="SM00228">
    <property type="entry name" value="PDZ"/>
    <property type="match status" value="1"/>
</dbReference>
<feature type="compositionally biased region" description="Basic and acidic residues" evidence="3">
    <location>
        <begin position="497"/>
        <end position="510"/>
    </location>
</feature>
<dbReference type="GO" id="GO:0005634">
    <property type="term" value="C:nucleus"/>
    <property type="evidence" value="ECO:0007669"/>
    <property type="project" value="UniProtKB-SubCell"/>
</dbReference>
<dbReference type="InterPro" id="IPR036034">
    <property type="entry name" value="PDZ_sf"/>
</dbReference>
<feature type="compositionally biased region" description="Basic residues" evidence="3">
    <location>
        <begin position="183"/>
        <end position="193"/>
    </location>
</feature>
<feature type="region of interest" description="Disordered" evidence="3">
    <location>
        <begin position="105"/>
        <end position="563"/>
    </location>
</feature>
<sequence>MATAAQADGRHGPCVLLIQSVQEATEVTLRTDVEAGASGYSVTGGGDRGIFVKQVLKDSSAAKLFSLREGDQLLSATIFFDNIKYEDALKILQYSEPYKVQFQVRRKRPAAGDEEGVSGGAQPGHKDSETQDKDVADGCTETPTKTVEGSGDKERLISKPREGRGRPSQNERLSWPKFQSIKTKPRSGPRRSHSSSEACERGHPPDMSPTSTDTEAQLPTEEQEQKAGPDGQRRRRFLNLRFRVGSGKGPTPGARPSTEVQSGVLEEAASWDDSQEGAKASTDRTVEGPEGTSALTAQQPVEPGRPSEGALGDGASEAPRRRRKTREAKDQVDSVSDGKPGMDSGPTPGGDGHREAVQGPETGTATSALQGKVDTQARQPEFQIQTPDVKTPSFEFCKETVPDRGAGTAARLQGPRHGGPTAEATGVKQQPDHRPGPQVAGKPAGPLTEREEGGAEGAEAGHGEAHAEDGDTHAQGRQERKTRFKFKTPSFGWSPGKDIKSGQEQDREMESTLTTLTAQTAARVKQSESEKTKLDTPELDSGATEGEREGVHTTQADFTLGEREVAARDSKFKMPRFKMPSFGASVPSKSLEAAVDVSVPKIQAEVSLPSMEAEVKTSDVTVELPSADLELRTSTVGGKVPEGQIPEGELQEPSAGAGVTGHLPKVHMPSLKMPKVDIKAPQVDIKGPKVDIKGPKGEVSAPDVDVTLPSVEMDVQAPTAKLEADVTLGDKEVTARDSKFKMPKFKMPSFGVSAPSKSLEAAVDVSVPKIQAEVSLPSMEAEVKTSDVTVELPSADLEVKTAMVGMKLPEGQIPEGELQEPSAGAGVKGHLPKVHMPSMKMPKVDFKAPQVDIKAPKLDIKGPKVDLKGPKGEVSAPDVEVTLPSVQMDVQGPTAKLEGDVTLGDKEVTARDSKFKMPKFKMPSFGVSAPSKSLEAAVDVSVPKIQAEVSLPSMEAEVKTSDVTVELPSADLELKTSTVGQKLPDVQVPEGELQEPSAGAGFKGHLPKVHMPSLKMPKVDIKAPQVDIKGPKVDIKGPKGEVSAPDVDVTLPSVEMDVQAPTAKLEGDVTLGDKEVAARDSKFKMPKFKMPSFGASAPSKSLEAAVDVSLPKIQAEASLPSMEAEVKTSDVTVELPSADLELRTSTVGGKVPEGQIPEGELQEPSAGAGVTGHLPKVHMPSLKMPKVDIKAPQVDIKGPKVDIKGPKGEVSAPDVDVTLPSVEMDVQAPTAKLEADVTLGDKEVTARDSKFKMPKFKMPSFGASAPSKSLEAAADVSLPKIQAEASLPSMEAEVKTSDVTVELPSADLEVKTAMVGMKLPEGQIPEGELQEPSAGAGVKGHLPKVHMPSMKMPKVDFKAPQVDIKAPKLDIKGPKVDLKGPKGEVSAPDVEVTLPSVQMDVQGPTAKLEGDVTLGDKEVTARDSKFKMPKFKMPSFGASAPSKSLEAAVDVSLPKIQAEVSLPSMEAEVKSSDVTVELPSPDLELKTAIVADKLPEIEMPEGGPQEPSAGAGLKGHVPKVHMPSVKMPKVDFTAPQVDIKGPKLDVKTVGGEVSAPDVDVTLPSVDVDARSPRTKSDVDMSSRNLELFSKGSKLKVPKINISSSGHPSSKSSLVSPPVEGIAKDVDLSPSSGPMHPVVRARDEDAVTVKGDVGLSVGKDGGRSKSKKSHFKLPKVFSPPGKTPKVFLAFGGEVAVRSPPSESAHGGSPGLSSTSETSLPESRPGWLSGPRGDSSGLIPGEDVTLTKYQVTIPRDPASPELPCVGLSGSQAESQLPSVAGAVDSPSSENILLSRPDGHSGPVHTVFPESYGRVTFPKFHRPKFQLSSPQSAAGMAEPGAAEGVPALSPPLPEWGPHSSAREATGFPLPGSQLPSAGVSVSTVAEGHVGTAGTSAVAGGEAPAGDTEPEGRGGPVRAPRVKLPSFRWSPKKGAESKAAPGAAPPPGVSLPPAAAGEDVSLGQEGEKGVVRAPALALLKVSPPTMTASTGGAGGSGGGGGAGAAAGPPEGADVTLHPTQAHAPGAGFVEDALRPAEAPPEASLSTRGPSLGDSSREHGLGDSWQSQLRGEVMAPSTEVPLQPPRTTPDAASPTEGSPAREAPAGVTPAGPRESWFRMPALRLPSFRRPSKERPGSAGLGAQGPAPATSAPGEGQAPATVWSQGVPVPESEEETTKCPRPLEAGANVGATGIEASHTDVPQRNLDLQAPAAGASTPEVRVRPGAGSLPLRVCGTLAEPHGPPGEAGQRPLAGTAAAQGPAGGPEEPPPQPEGPVRLRASSTDVPSQVSVVNVGQVWEDSVLTVQFPKLKVPRFSFPAPSAEADVFVPRVRELPSPQSHPDTALLGQSPGARDAGVLKAPPSVRSGCTFRARRPRAGRSPYKAR</sequence>
<feature type="compositionally biased region" description="Basic and acidic residues" evidence="3">
    <location>
        <begin position="124"/>
        <end position="136"/>
    </location>
</feature>
<feature type="region of interest" description="Disordered" evidence="3">
    <location>
        <begin position="1598"/>
        <end position="1676"/>
    </location>
</feature>
<feature type="compositionally biased region" description="Low complexity" evidence="3">
    <location>
        <begin position="1830"/>
        <end position="1844"/>
    </location>
</feature>
<dbReference type="EMBL" id="CAAGRJ010016874">
    <property type="protein sequence ID" value="VFV32432.1"/>
    <property type="molecule type" value="Genomic_DNA"/>
</dbReference>
<feature type="compositionally biased region" description="Basic residues" evidence="3">
    <location>
        <begin position="2365"/>
        <end position="2379"/>
    </location>
</feature>
<feature type="region of interest" description="Disordered" evidence="3">
    <location>
        <begin position="2328"/>
        <end position="2379"/>
    </location>
</feature>
<dbReference type="Proteomes" id="UP000386466">
    <property type="component" value="Unassembled WGS sequence"/>
</dbReference>
<comment type="subcellular location">
    <subcellularLocation>
        <location evidence="1">Nucleus</location>
    </subcellularLocation>
</comment>
<keyword evidence="6" id="KW-1185">Reference proteome</keyword>
<feature type="compositionally biased region" description="Low complexity" evidence="3">
    <location>
        <begin position="1709"/>
        <end position="1721"/>
    </location>
</feature>
<feature type="compositionally biased region" description="Basic and acidic residues" evidence="3">
    <location>
        <begin position="448"/>
        <end position="481"/>
    </location>
</feature>
<reference evidence="5 6" key="1">
    <citation type="submission" date="2019-01" db="EMBL/GenBank/DDBJ databases">
        <authorList>
            <person name="Alioto T."/>
            <person name="Alioto T."/>
        </authorList>
    </citation>
    <scope>NUCLEOTIDE SEQUENCE [LARGE SCALE GENOMIC DNA]</scope>
</reference>
<feature type="region of interest" description="Disordered" evidence="3">
    <location>
        <begin position="1148"/>
        <end position="1168"/>
    </location>
</feature>
<dbReference type="Gene3D" id="2.30.42.10">
    <property type="match status" value="1"/>
</dbReference>
<feature type="compositionally biased region" description="Low complexity" evidence="3">
    <location>
        <begin position="512"/>
        <end position="522"/>
    </location>
</feature>
<protein>
    <recommendedName>
        <fullName evidence="4">PDZ domain-containing protein</fullName>
    </recommendedName>
</protein>